<dbReference type="OrthoDB" id="260807at2759"/>
<evidence type="ECO:0000256" key="5">
    <source>
        <dbReference type="ARBA" id="ARBA00022692"/>
    </source>
</evidence>
<dbReference type="FunCoup" id="E3M112">
    <property type="interactions" value="22"/>
</dbReference>
<feature type="transmembrane region" description="Helical" evidence="8">
    <location>
        <begin position="370"/>
        <end position="394"/>
    </location>
</feature>
<dbReference type="EMBL" id="DS268421">
    <property type="protein sequence ID" value="EFO88848.1"/>
    <property type="molecule type" value="Genomic_DNA"/>
</dbReference>
<dbReference type="AlphaFoldDB" id="E3M112"/>
<gene>
    <name evidence="9" type="ORF">CRE_06703</name>
</gene>
<evidence type="ECO:0000313" key="9">
    <source>
        <dbReference type="EMBL" id="EFO88848.1"/>
    </source>
</evidence>
<dbReference type="HOGENOM" id="CLU_015355_3_1_1"/>
<feature type="transmembrane region" description="Helical" evidence="8">
    <location>
        <begin position="459"/>
        <end position="482"/>
    </location>
</feature>
<evidence type="ECO:0000256" key="2">
    <source>
        <dbReference type="ARBA" id="ARBA00009916"/>
    </source>
</evidence>
<evidence type="ECO:0000256" key="1">
    <source>
        <dbReference type="ARBA" id="ARBA00004141"/>
    </source>
</evidence>
<evidence type="ECO:0000313" key="10">
    <source>
        <dbReference type="Proteomes" id="UP000008281"/>
    </source>
</evidence>
<dbReference type="GO" id="GO:0035435">
    <property type="term" value="P:phosphate ion transmembrane transport"/>
    <property type="evidence" value="ECO:0007669"/>
    <property type="project" value="TreeGrafter"/>
</dbReference>
<evidence type="ECO:0000256" key="3">
    <source>
        <dbReference type="ARBA" id="ARBA00022448"/>
    </source>
</evidence>
<organism evidence="10">
    <name type="scientific">Caenorhabditis remanei</name>
    <name type="common">Caenorhabditis vulgaris</name>
    <dbReference type="NCBI Taxonomy" id="31234"/>
    <lineage>
        <taxon>Eukaryota</taxon>
        <taxon>Metazoa</taxon>
        <taxon>Ecdysozoa</taxon>
        <taxon>Nematoda</taxon>
        <taxon>Chromadorea</taxon>
        <taxon>Rhabditida</taxon>
        <taxon>Rhabditina</taxon>
        <taxon>Rhabditomorpha</taxon>
        <taxon>Rhabditoidea</taxon>
        <taxon>Rhabditidae</taxon>
        <taxon>Peloderinae</taxon>
        <taxon>Caenorhabditis</taxon>
    </lineage>
</organism>
<name>E3M112_CAERE</name>
<evidence type="ECO:0000256" key="6">
    <source>
        <dbReference type="ARBA" id="ARBA00022989"/>
    </source>
</evidence>
<dbReference type="Proteomes" id="UP000008281">
    <property type="component" value="Unassembled WGS sequence"/>
</dbReference>
<feature type="transmembrane region" description="Helical" evidence="8">
    <location>
        <begin position="147"/>
        <end position="168"/>
    </location>
</feature>
<accession>E3M112</accession>
<feature type="transmembrane region" description="Helical" evidence="8">
    <location>
        <begin position="40"/>
        <end position="59"/>
    </location>
</feature>
<evidence type="ECO:0000256" key="8">
    <source>
        <dbReference type="RuleBase" id="RU363058"/>
    </source>
</evidence>
<feature type="transmembrane region" description="Helical" evidence="8">
    <location>
        <begin position="319"/>
        <end position="337"/>
    </location>
</feature>
<sequence length="487" mass="53209">MNYNNPLVLYPQYYVTLTTPAQLPLVPDAYKPYPHYNLEAVQWALLFGVCFMLGVGMGANDVADAFGTSVGTGTVTVTQAFILATVVEMMGSVASGFAVDGKSLSIVDTSSYADNPDELVIGQIAMLVGCATWLIVATFYSMPVSSIHSLLGATMGFSFVLRGVNGIIWKRAFLIMAVWILSPIASAIFTLITFFLLDVTVLRAKNPVETGLFLLPGIYVIVVFANVFLFLQDGSRVLLLDQIPFMYTVAVSLAIGALGGFLALFVIGPIMKRRLKKKTEELPRIASSLSYTFPIRPSGWLRKAVYWAFPPMRNDDQKAVRLFSFLQILTACFAGFAHGADDIRNCVAPIRDLIHMYNQGYRDDNTQLNISVYVGLLTTLAVLMGIWTLGIRVIRTVGENFAKMNPATGFSVEFGAAVCALATNMYDIPQSMTHCLVGSIFGLGLVRSGPILKWHTVKYVFLSWILTIPVSGLISAAVMYLLQAILS</sequence>
<dbReference type="PANTHER" id="PTHR11101">
    <property type="entry name" value="PHOSPHATE TRANSPORTER"/>
    <property type="match status" value="1"/>
</dbReference>
<keyword evidence="10" id="KW-1185">Reference proteome</keyword>
<comment type="subcellular location">
    <subcellularLocation>
        <location evidence="1 8">Membrane</location>
        <topology evidence="1 8">Multi-pass membrane protein</topology>
    </subcellularLocation>
</comment>
<keyword evidence="4 8" id="KW-0592">Phosphate transport</keyword>
<dbReference type="STRING" id="31234.E3M112"/>
<evidence type="ECO:0000256" key="7">
    <source>
        <dbReference type="ARBA" id="ARBA00023136"/>
    </source>
</evidence>
<evidence type="ECO:0000256" key="4">
    <source>
        <dbReference type="ARBA" id="ARBA00022592"/>
    </source>
</evidence>
<dbReference type="GO" id="GO:0005315">
    <property type="term" value="F:phosphate transmembrane transporter activity"/>
    <property type="evidence" value="ECO:0007669"/>
    <property type="project" value="InterPro"/>
</dbReference>
<protein>
    <recommendedName>
        <fullName evidence="8">Phosphate transporter</fullName>
    </recommendedName>
</protein>
<dbReference type="InterPro" id="IPR001204">
    <property type="entry name" value="Phos_transporter"/>
</dbReference>
<feature type="transmembrane region" description="Helical" evidence="8">
    <location>
        <begin position="243"/>
        <end position="268"/>
    </location>
</feature>
<keyword evidence="7 8" id="KW-0472">Membrane</keyword>
<dbReference type="InParanoid" id="E3M112"/>
<dbReference type="GO" id="GO:0016020">
    <property type="term" value="C:membrane"/>
    <property type="evidence" value="ECO:0007669"/>
    <property type="project" value="UniProtKB-SubCell"/>
</dbReference>
<feature type="transmembrane region" description="Helical" evidence="8">
    <location>
        <begin position="119"/>
        <end position="140"/>
    </location>
</feature>
<keyword evidence="3 8" id="KW-0813">Transport</keyword>
<feature type="transmembrane region" description="Helical" evidence="8">
    <location>
        <begin position="211"/>
        <end position="231"/>
    </location>
</feature>
<comment type="function">
    <text evidence="8">Sodium-phosphate symporter.</text>
</comment>
<feature type="transmembrane region" description="Helical" evidence="8">
    <location>
        <begin position="80"/>
        <end position="99"/>
    </location>
</feature>
<feature type="transmembrane region" description="Helical" evidence="8">
    <location>
        <begin position="174"/>
        <end position="199"/>
    </location>
</feature>
<comment type="similarity">
    <text evidence="2 8">Belongs to the inorganic phosphate transporter (PiT) (TC 2.A.20) family.</text>
</comment>
<reference evidence="9" key="1">
    <citation type="submission" date="2007-07" db="EMBL/GenBank/DDBJ databases">
        <title>PCAP assembly of the Caenorhabditis remanei genome.</title>
        <authorList>
            <consortium name="The Caenorhabditis remanei Sequencing Consortium"/>
            <person name="Wilson R.K."/>
        </authorList>
    </citation>
    <scope>NUCLEOTIDE SEQUENCE [LARGE SCALE GENOMIC DNA]</scope>
    <source>
        <strain evidence="9">PB4641</strain>
    </source>
</reference>
<dbReference type="OMA" id="WMGAPRL"/>
<dbReference type="eggNOG" id="KOG2493">
    <property type="taxonomic scope" value="Eukaryota"/>
</dbReference>
<dbReference type="Pfam" id="PF01384">
    <property type="entry name" value="PHO4"/>
    <property type="match status" value="1"/>
</dbReference>
<dbReference type="PANTHER" id="PTHR11101:SF10">
    <property type="entry name" value="PHOSPHATE TRANSPORTER"/>
    <property type="match status" value="1"/>
</dbReference>
<keyword evidence="6 8" id="KW-1133">Transmembrane helix</keyword>
<proteinExistence type="inferred from homology"/>
<keyword evidence="5 8" id="KW-0812">Transmembrane</keyword>